<reference evidence="12" key="3">
    <citation type="submission" date="2018-07" db="EMBL/GenBank/DDBJ databases">
        <title>WGS assembly of Glycine max.</title>
        <authorList>
            <person name="Schmutz J."/>
            <person name="Cannon S."/>
            <person name="Schlueter J."/>
            <person name="Ma J."/>
            <person name="Mitros T."/>
            <person name="Nelson W."/>
            <person name="Hyten D."/>
            <person name="Song Q."/>
            <person name="Thelen J."/>
            <person name="Cheng J."/>
            <person name="Xu D."/>
            <person name="Hellsten U."/>
            <person name="May G."/>
            <person name="Yu Y."/>
            <person name="Sakurai T."/>
            <person name="Umezawa T."/>
            <person name="Bhattacharyya M."/>
            <person name="Sandhu D."/>
            <person name="Valliyodan B."/>
            <person name="Lindquist E."/>
            <person name="Peto M."/>
            <person name="Grant D."/>
            <person name="Shu S."/>
            <person name="Goodstein D."/>
            <person name="Barry K."/>
            <person name="Futrell-Griggs M."/>
            <person name="Abernathy B."/>
            <person name="Du J."/>
            <person name="Tian Z."/>
            <person name="Zhu L."/>
            <person name="Gill N."/>
            <person name="Joshi T."/>
            <person name="Libault M."/>
            <person name="Sethuraman A."/>
            <person name="Zhang X."/>
            <person name="Shinozaki K."/>
            <person name="Nguyen H."/>
            <person name="Wing R."/>
            <person name="Cregan P."/>
            <person name="Specht J."/>
            <person name="Grimwood J."/>
            <person name="Rokhsar D."/>
            <person name="Stacey G."/>
            <person name="Shoemaker R."/>
            <person name="Jackson S."/>
        </authorList>
    </citation>
    <scope>NUCLEOTIDE SEQUENCE</scope>
    <source>
        <tissue evidence="12">Callus</tissue>
    </source>
</reference>
<reference evidence="13" key="2">
    <citation type="submission" date="2018-02" db="UniProtKB">
        <authorList>
            <consortium name="EnsemblPlants"/>
        </authorList>
    </citation>
    <scope>IDENTIFICATION</scope>
    <source>
        <strain evidence="13">Williams 82</strain>
    </source>
</reference>
<evidence type="ECO:0000256" key="1">
    <source>
        <dbReference type="ARBA" id="ARBA00004308"/>
    </source>
</evidence>
<evidence type="ECO:0000256" key="7">
    <source>
        <dbReference type="ARBA" id="ARBA00023316"/>
    </source>
</evidence>
<dbReference type="GO" id="GO:0030244">
    <property type="term" value="P:cellulose biosynthetic process"/>
    <property type="evidence" value="ECO:0000318"/>
    <property type="project" value="GO_Central"/>
</dbReference>
<protein>
    <recommendedName>
        <fullName evidence="15">Cellulose synthase</fullName>
    </recommendedName>
</protein>
<evidence type="ECO:0000256" key="4">
    <source>
        <dbReference type="ARBA" id="ARBA00022692"/>
    </source>
</evidence>
<sequence length="684" mass="77278">MKYSGLVIIEATFVVQSSNILKPNQSVSHGHNHTSHYPMHEALALWITSVVLDQIPKWFPITRDTYLERLSIRFEREGGEPNLLAPVDIFVTTADPLKEPPILTANTVSCYVSDDSASMLFFDTLSETAEFARIWVPFCNKYNIEPRAPEFYLSWKLDYLKDKMHPTFVKDRRAMKREHEEFKVKINELAAKAKKNKKRSGNDSGLATAFGFCAHDKCMSRKCWCTGHRRQGTAKACVCFIGKTSWLSTSHVKPKTSNIRKTNYNSYNAVLREAMCFLMDPQIGKKFCYVQFPRRFDGIDCNDRYANHNTVFFDINMKCLDGIQGPMHVGTGCVFNRQALYGCEPPFDKRPKMESCSWPSCSSCCSGDSPQSSSDDDETDQELEDFDEDEEEELSFISSALMEDAVTTKRKLNGGKRGNPIGWLYGSVTEDLLTGFNMHCRGWKSVYCMQKKAAFKGSAPINLRPITPNWPTLIPLSIPSLPSHCIYCTIPAVCLLTGKFIIPTLSNLASIWLMALFISIVLTCVLELRWSGVSIQDWWRNEQFWVTGGVSAHLFAVFQGLLKVGGVHTNFTVRAKSANDTAAFGQLYLFKWTTLLIPPTSLVILNMVGIVAGISDAINNGYDSWGPFFGKLFFSLWVILHLYPFLKVLWSIVLAIIFSMIWVRIDIFLPKQTGPALKQCGIRC</sequence>
<dbReference type="STRING" id="3847.A0A0R0HP35"/>
<evidence type="ECO:0000256" key="6">
    <source>
        <dbReference type="ARBA" id="ARBA00023136"/>
    </source>
</evidence>
<keyword evidence="3" id="KW-0808">Transferase</keyword>
<feature type="binding site" evidence="9">
    <location>
        <position position="99"/>
    </location>
    <ligand>
        <name>UDP-alpha-D-glucose</name>
        <dbReference type="ChEBI" id="CHEBI:58885"/>
    </ligand>
</feature>
<dbReference type="GO" id="GO:0009833">
    <property type="term" value="P:plant-type primary cell wall biogenesis"/>
    <property type="evidence" value="ECO:0000318"/>
    <property type="project" value="GO_Central"/>
</dbReference>
<organism evidence="12">
    <name type="scientific">Glycine max</name>
    <name type="common">Soybean</name>
    <name type="synonym">Glycine hispida</name>
    <dbReference type="NCBI Taxonomy" id="3847"/>
    <lineage>
        <taxon>Eukaryota</taxon>
        <taxon>Viridiplantae</taxon>
        <taxon>Streptophyta</taxon>
        <taxon>Embryophyta</taxon>
        <taxon>Tracheophyta</taxon>
        <taxon>Spermatophyta</taxon>
        <taxon>Magnoliopsida</taxon>
        <taxon>eudicotyledons</taxon>
        <taxon>Gunneridae</taxon>
        <taxon>Pentapetalae</taxon>
        <taxon>rosids</taxon>
        <taxon>fabids</taxon>
        <taxon>Fabales</taxon>
        <taxon>Fabaceae</taxon>
        <taxon>Papilionoideae</taxon>
        <taxon>50 kb inversion clade</taxon>
        <taxon>NPAAA clade</taxon>
        <taxon>indigoferoid/millettioid clade</taxon>
        <taxon>Phaseoleae</taxon>
        <taxon>Glycine</taxon>
        <taxon>Glycine subgen. Soja</taxon>
    </lineage>
</organism>
<dbReference type="GO" id="GO:0005886">
    <property type="term" value="C:plasma membrane"/>
    <property type="evidence" value="ECO:0000318"/>
    <property type="project" value="GO_Central"/>
</dbReference>
<dbReference type="GO" id="GO:0016759">
    <property type="term" value="F:cellulose synthase activity"/>
    <property type="evidence" value="ECO:0000318"/>
    <property type="project" value="GO_Central"/>
</dbReference>
<evidence type="ECO:0000256" key="3">
    <source>
        <dbReference type="ARBA" id="ARBA00022679"/>
    </source>
</evidence>
<feature type="transmembrane region" description="Helical" evidence="11">
    <location>
        <begin position="511"/>
        <end position="532"/>
    </location>
</feature>
<feature type="binding site" evidence="9">
    <location>
        <position position="115"/>
    </location>
    <ligand>
        <name>UDP-alpha-D-glucose</name>
        <dbReference type="ChEBI" id="CHEBI:58885"/>
    </ligand>
</feature>
<evidence type="ECO:0000313" key="14">
    <source>
        <dbReference type="Proteomes" id="UP000008827"/>
    </source>
</evidence>
<comment type="subcellular location">
    <subcellularLocation>
        <location evidence="1">Endomembrane system</location>
    </subcellularLocation>
</comment>
<accession>A0A0R0HP35</accession>
<evidence type="ECO:0000256" key="9">
    <source>
        <dbReference type="PIRSR" id="PIRSR605150-2"/>
    </source>
</evidence>
<evidence type="ECO:0000256" key="11">
    <source>
        <dbReference type="SAM" id="Phobius"/>
    </source>
</evidence>
<evidence type="ECO:0000313" key="13">
    <source>
        <dbReference type="EnsemblPlants" id="KRH32234"/>
    </source>
</evidence>
<dbReference type="PANTHER" id="PTHR13301">
    <property type="entry name" value="X-BOX TRANSCRIPTION FACTOR-RELATED"/>
    <property type="match status" value="1"/>
</dbReference>
<feature type="region of interest" description="Disordered" evidence="10">
    <location>
        <begin position="369"/>
        <end position="389"/>
    </location>
</feature>
<dbReference type="Gramene" id="KRH32234">
    <property type="protein sequence ID" value="KRH32234"/>
    <property type="gene ID" value="GLYMA_10G039600"/>
</dbReference>
<keyword evidence="5 11" id="KW-1133">Transmembrane helix</keyword>
<keyword evidence="2" id="KW-0328">Glycosyltransferase</keyword>
<keyword evidence="7" id="KW-0961">Cell wall biogenesis/degradation</keyword>
<dbReference type="GO" id="GO:0016760">
    <property type="term" value="F:cellulose synthase (UDP-forming) activity"/>
    <property type="evidence" value="ECO:0007669"/>
    <property type="project" value="InterPro"/>
</dbReference>
<keyword evidence="14" id="KW-1185">Reference proteome</keyword>
<name>A0A0R0HP35_SOYBN</name>
<evidence type="ECO:0000256" key="5">
    <source>
        <dbReference type="ARBA" id="ARBA00022989"/>
    </source>
</evidence>
<dbReference type="PaxDb" id="3847-GLYMA10G04530.1"/>
<keyword evidence="6 11" id="KW-0472">Membrane</keyword>
<dbReference type="SMR" id="A0A0R0HP35"/>
<evidence type="ECO:0000256" key="8">
    <source>
        <dbReference type="PIRSR" id="PIRSR605150-1"/>
    </source>
</evidence>
<feature type="compositionally biased region" description="Acidic residues" evidence="10">
    <location>
        <begin position="374"/>
        <end position="389"/>
    </location>
</feature>
<feature type="transmembrane region" description="Helical" evidence="11">
    <location>
        <begin position="596"/>
        <end position="618"/>
    </location>
</feature>
<dbReference type="EnsemblPlants" id="KRH32234">
    <property type="protein sequence ID" value="KRH32234"/>
    <property type="gene ID" value="GLYMA_10G039600"/>
</dbReference>
<keyword evidence="4 11" id="KW-0812">Transmembrane</keyword>
<dbReference type="InParanoid" id="A0A0R0HP35"/>
<reference evidence="12 13" key="1">
    <citation type="journal article" date="2010" name="Nature">
        <title>Genome sequence of the palaeopolyploid soybean.</title>
        <authorList>
            <person name="Schmutz J."/>
            <person name="Cannon S.B."/>
            <person name="Schlueter J."/>
            <person name="Ma J."/>
            <person name="Mitros T."/>
            <person name="Nelson W."/>
            <person name="Hyten D.L."/>
            <person name="Song Q."/>
            <person name="Thelen J.J."/>
            <person name="Cheng J."/>
            <person name="Xu D."/>
            <person name="Hellsten U."/>
            <person name="May G.D."/>
            <person name="Yu Y."/>
            <person name="Sakurai T."/>
            <person name="Umezawa T."/>
            <person name="Bhattacharyya M.K."/>
            <person name="Sandhu D."/>
            <person name="Valliyodan B."/>
            <person name="Lindquist E."/>
            <person name="Peto M."/>
            <person name="Grant D."/>
            <person name="Shu S."/>
            <person name="Goodstein D."/>
            <person name="Barry K."/>
            <person name="Futrell-Griggs M."/>
            <person name="Abernathy B."/>
            <person name="Du J."/>
            <person name="Tian Z."/>
            <person name="Zhu L."/>
            <person name="Gill N."/>
            <person name="Joshi T."/>
            <person name="Libault M."/>
            <person name="Sethuraman A."/>
            <person name="Zhang X.-C."/>
            <person name="Shinozaki K."/>
            <person name="Nguyen H.T."/>
            <person name="Wing R.A."/>
            <person name="Cregan P."/>
            <person name="Specht J."/>
            <person name="Grimwood J."/>
            <person name="Rokhsar D."/>
            <person name="Stacey G."/>
            <person name="Shoemaker R.C."/>
            <person name="Jackson S.A."/>
        </authorList>
    </citation>
    <scope>NUCLEOTIDE SEQUENCE</scope>
    <source>
        <strain evidence="13">cv. Williams 82</strain>
        <tissue evidence="12">Callus</tissue>
    </source>
</reference>
<evidence type="ECO:0008006" key="15">
    <source>
        <dbReference type="Google" id="ProtNLM"/>
    </source>
</evidence>
<dbReference type="GO" id="GO:0012505">
    <property type="term" value="C:endomembrane system"/>
    <property type="evidence" value="ECO:0007669"/>
    <property type="project" value="UniProtKB-SubCell"/>
</dbReference>
<dbReference type="EMBL" id="CM000843">
    <property type="protein sequence ID" value="KRH32234.1"/>
    <property type="molecule type" value="Genomic_DNA"/>
</dbReference>
<dbReference type="Pfam" id="PF03552">
    <property type="entry name" value="Cellulose_synt"/>
    <property type="match status" value="4"/>
</dbReference>
<evidence type="ECO:0000256" key="2">
    <source>
        <dbReference type="ARBA" id="ARBA00022676"/>
    </source>
</evidence>
<dbReference type="InterPro" id="IPR005150">
    <property type="entry name" value="Cellulose_synth"/>
</dbReference>
<evidence type="ECO:0000256" key="10">
    <source>
        <dbReference type="SAM" id="MobiDB-lite"/>
    </source>
</evidence>
<dbReference type="Proteomes" id="UP000008827">
    <property type="component" value="Chromosome 10"/>
</dbReference>
<proteinExistence type="predicted"/>
<evidence type="ECO:0000313" key="12">
    <source>
        <dbReference type="EMBL" id="KRH32234.1"/>
    </source>
</evidence>
<gene>
    <name evidence="12" type="ORF">GLYMA_10G039600</name>
</gene>
<feature type="active site" evidence="8">
    <location>
        <position position="115"/>
    </location>
</feature>
<dbReference type="GO" id="GO:0071555">
    <property type="term" value="P:cell wall organization"/>
    <property type="evidence" value="ECO:0007669"/>
    <property type="project" value="UniProtKB-KW"/>
</dbReference>
<dbReference type="AlphaFoldDB" id="A0A0R0HP35"/>
<feature type="active site" evidence="8">
    <location>
        <position position="431"/>
    </location>
</feature>
<feature type="binding site" evidence="9">
    <location>
        <position position="98"/>
    </location>
    <ligand>
        <name>UDP-alpha-D-glucose</name>
        <dbReference type="ChEBI" id="CHEBI:58885"/>
    </ligand>
</feature>
<feature type="transmembrane region" description="Helical" evidence="11">
    <location>
        <begin position="544"/>
        <end position="562"/>
    </location>
</feature>